<dbReference type="FunFam" id="3.10.20.90:FF:000469">
    <property type="entry name" value="Polyubiquitin-C"/>
    <property type="match status" value="1"/>
</dbReference>
<evidence type="ECO:0000259" key="9">
    <source>
        <dbReference type="PROSITE" id="PS50053"/>
    </source>
</evidence>
<dbReference type="InterPro" id="IPR029071">
    <property type="entry name" value="Ubiquitin-like_domsf"/>
</dbReference>
<dbReference type="InterPro" id="IPR019954">
    <property type="entry name" value="Ubiquitin_CS"/>
</dbReference>
<dbReference type="PROSITE" id="PS50053">
    <property type="entry name" value="UBIQUITIN_2"/>
    <property type="match status" value="7"/>
</dbReference>
<dbReference type="OrthoDB" id="1851451at2759"/>
<evidence type="ECO:0000256" key="7">
    <source>
        <dbReference type="ARBA" id="ARBA00022843"/>
    </source>
</evidence>
<dbReference type="Gramene" id="CDP08561">
    <property type="protein sequence ID" value="CDP08561"/>
    <property type="gene ID" value="GSCOC_T00027528001"/>
</dbReference>
<evidence type="ECO:0000256" key="3">
    <source>
        <dbReference type="ARBA" id="ARBA00008430"/>
    </source>
</evidence>
<reference evidence="11" key="1">
    <citation type="journal article" date="2014" name="Science">
        <title>The coffee genome provides insight into the convergent evolution of caffeine biosynthesis.</title>
        <authorList>
            <person name="Denoeud F."/>
            <person name="Carretero-Paulet L."/>
            <person name="Dereeper A."/>
            <person name="Droc G."/>
            <person name="Guyot R."/>
            <person name="Pietrella M."/>
            <person name="Zheng C."/>
            <person name="Alberti A."/>
            <person name="Anthony F."/>
            <person name="Aprea G."/>
            <person name="Aury J.M."/>
            <person name="Bento P."/>
            <person name="Bernard M."/>
            <person name="Bocs S."/>
            <person name="Campa C."/>
            <person name="Cenci A."/>
            <person name="Combes M.C."/>
            <person name="Crouzillat D."/>
            <person name="Da Silva C."/>
            <person name="Daddiego L."/>
            <person name="De Bellis F."/>
            <person name="Dussert S."/>
            <person name="Garsmeur O."/>
            <person name="Gayraud T."/>
            <person name="Guignon V."/>
            <person name="Jahn K."/>
            <person name="Jamilloux V."/>
            <person name="Joet T."/>
            <person name="Labadie K."/>
            <person name="Lan T."/>
            <person name="Leclercq J."/>
            <person name="Lepelley M."/>
            <person name="Leroy T."/>
            <person name="Li L.T."/>
            <person name="Librado P."/>
            <person name="Lopez L."/>
            <person name="Munoz A."/>
            <person name="Noel B."/>
            <person name="Pallavicini A."/>
            <person name="Perrotta G."/>
            <person name="Poncet V."/>
            <person name="Pot D."/>
            <person name="Priyono X."/>
            <person name="Rigoreau M."/>
            <person name="Rouard M."/>
            <person name="Rozas J."/>
            <person name="Tranchant-Dubreuil C."/>
            <person name="VanBuren R."/>
            <person name="Zhang Q."/>
            <person name="Andrade A.C."/>
            <person name="Argout X."/>
            <person name="Bertrand B."/>
            <person name="de Kochko A."/>
            <person name="Graziosi G."/>
            <person name="Henry R.J."/>
            <person name="Jayarama X."/>
            <person name="Ming R."/>
            <person name="Nagai C."/>
            <person name="Rounsley S."/>
            <person name="Sankoff D."/>
            <person name="Giuliano G."/>
            <person name="Albert V.A."/>
            <person name="Wincker P."/>
            <person name="Lashermes P."/>
        </authorList>
    </citation>
    <scope>NUCLEOTIDE SEQUENCE [LARGE SCALE GENOMIC DNA]</scope>
    <source>
        <strain evidence="11">cv. DH200-94</strain>
    </source>
</reference>
<dbReference type="SMART" id="SM00213">
    <property type="entry name" value="UBQ"/>
    <property type="match status" value="8"/>
</dbReference>
<dbReference type="InterPro" id="IPR019956">
    <property type="entry name" value="Ubiquitin_dom"/>
</dbReference>
<dbReference type="GO" id="GO:0005634">
    <property type="term" value="C:nucleus"/>
    <property type="evidence" value="ECO:0007669"/>
    <property type="project" value="UniProtKB-SubCell"/>
</dbReference>
<feature type="domain" description="Ubiquitin-like" evidence="9">
    <location>
        <begin position="517"/>
        <end position="564"/>
    </location>
</feature>
<evidence type="ECO:0000256" key="4">
    <source>
        <dbReference type="ARBA" id="ARBA00022490"/>
    </source>
</evidence>
<dbReference type="InterPro" id="IPR050158">
    <property type="entry name" value="Ubiquitin_ubiquitin-like"/>
</dbReference>
<feature type="domain" description="Ubiquitin-like" evidence="9">
    <location>
        <begin position="284"/>
        <end position="359"/>
    </location>
</feature>
<feature type="domain" description="Ubiquitin-like" evidence="9">
    <location>
        <begin position="132"/>
        <end position="207"/>
    </location>
</feature>
<dbReference type="STRING" id="49390.A0A068UJB0"/>
<comment type="subcellular location">
    <subcellularLocation>
        <location evidence="2">Cytoplasm</location>
    </subcellularLocation>
    <subcellularLocation>
        <location evidence="1">Nucleus</location>
    </subcellularLocation>
</comment>
<proteinExistence type="inferred from homology"/>
<dbReference type="PROSITE" id="PS00299">
    <property type="entry name" value="UBIQUITIN_1"/>
    <property type="match status" value="6"/>
</dbReference>
<dbReference type="OMA" id="DILICTM"/>
<dbReference type="PRINTS" id="PR00348">
    <property type="entry name" value="UBIQUITIN"/>
</dbReference>
<feature type="domain" description="Ubiquitin-like" evidence="9">
    <location>
        <begin position="436"/>
        <end position="511"/>
    </location>
</feature>
<dbReference type="FunFam" id="3.10.20.90:FF:000160">
    <property type="entry name" value="Polyubiquitin-C"/>
    <property type="match status" value="1"/>
</dbReference>
<comment type="similarity">
    <text evidence="3">Belongs to the ubiquitin family.</text>
</comment>
<keyword evidence="4" id="KW-0963">Cytoplasm</keyword>
<evidence type="ECO:0000256" key="2">
    <source>
        <dbReference type="ARBA" id="ARBA00004496"/>
    </source>
</evidence>
<keyword evidence="8" id="KW-0539">Nucleus</keyword>
<dbReference type="InterPro" id="IPR000626">
    <property type="entry name" value="Ubiquitin-like_dom"/>
</dbReference>
<dbReference type="FunCoup" id="A0A068UJB0">
    <property type="interactions" value="1781"/>
</dbReference>
<keyword evidence="11" id="KW-1185">Reference proteome</keyword>
<keyword evidence="7" id="KW-0832">Ubl conjugation</keyword>
<keyword evidence="5" id="KW-1017">Isopeptide bond</keyword>
<dbReference type="Proteomes" id="UP000295252">
    <property type="component" value="Chromosome IV"/>
</dbReference>
<evidence type="ECO:0000256" key="6">
    <source>
        <dbReference type="ARBA" id="ARBA00022737"/>
    </source>
</evidence>
<dbReference type="Pfam" id="PF00240">
    <property type="entry name" value="ubiquitin"/>
    <property type="match status" value="7"/>
</dbReference>
<dbReference type="SUPFAM" id="SSF54236">
    <property type="entry name" value="Ubiquitin-like"/>
    <property type="match status" value="8"/>
</dbReference>
<name>A0A068UJB0_COFCA</name>
<sequence>MSQVVNSIQLMPILGAPDPKRIYRLAIACRLRFWVFPDLNADQLQTPQNLYIIPSSSSLLPLIHRSLFKSSLKFVNQKPSLLFCFFSHKMQIFVKTLTGKTITLEVESSDTADYNIQKESTLHLVLRLRGGMQIFVKTLTGKTITLEVESSDTIDNVKAKIQDKEGIPPDQQRLIFAGKQLEDGRTLADYNIQKESTLHLVLRLRGGMQIFVKTLTGKTITLEVESSDTIDNVKAKIQDKEGIPPDQQRLIFAGKQLEDGRTLADYNIQKESTLHLVLRLRGGMQIFVKTLTGKTITLEVESSDTIDNVKAKIQDKEGIPPDQQRLIFAGKQLEDGRTLADYNIQKESTLHLVLRLRGGMQIFVKTLTGKTITLEVESSDTIDNVKAKIQDKEGIPPDQQRLIFAGKQLEDGRTLADYNIQKESTLHLVLRLRGGMQIFVKTLTGKTITLEVESSDTIDNVKAKIQDKEGIPPDQQRLIFAGKQLEDGRTLADYNIQKESTLHLVLRLRGGMQIFAKIQDKEGIPPDQQRLIFAGKQLEDGRTLADYNIQKESTLHLVLRLRGGMQIFVKTLTGKTITLEVESSDTIDNVKAKIQDKEGIPPDQQRLIFAGKQLEDGRTLADYNIQKESTLHLVLRLRGGF</sequence>
<evidence type="ECO:0000256" key="1">
    <source>
        <dbReference type="ARBA" id="ARBA00004123"/>
    </source>
</evidence>
<evidence type="ECO:0000313" key="11">
    <source>
        <dbReference type="Proteomes" id="UP000295252"/>
    </source>
</evidence>
<evidence type="ECO:0000313" key="10">
    <source>
        <dbReference type="EMBL" id="CDP08561.1"/>
    </source>
</evidence>
<dbReference type="FunFam" id="3.10.20.90:FF:000016">
    <property type="entry name" value="Polyubiquitin 3"/>
    <property type="match status" value="6"/>
</dbReference>
<feature type="domain" description="Ubiquitin-like" evidence="9">
    <location>
        <begin position="565"/>
        <end position="640"/>
    </location>
</feature>
<feature type="domain" description="Ubiquitin-like" evidence="9">
    <location>
        <begin position="360"/>
        <end position="435"/>
    </location>
</feature>
<gene>
    <name evidence="10" type="ORF">GSCOC_T00027528001</name>
</gene>
<dbReference type="InParanoid" id="A0A068UJB0"/>
<protein>
    <recommendedName>
        <fullName evidence="9">Ubiquitin-like domain-containing protein</fullName>
    </recommendedName>
</protein>
<dbReference type="EMBL" id="HG739118">
    <property type="protein sequence ID" value="CDP08561.1"/>
    <property type="molecule type" value="Genomic_DNA"/>
</dbReference>
<dbReference type="Gene3D" id="3.10.20.90">
    <property type="entry name" value="Phosphatidylinositol 3-kinase Catalytic Subunit, Chain A, domain 1"/>
    <property type="match status" value="9"/>
</dbReference>
<dbReference type="PANTHER" id="PTHR10666">
    <property type="entry name" value="UBIQUITIN"/>
    <property type="match status" value="1"/>
</dbReference>
<dbReference type="GO" id="GO:0005737">
    <property type="term" value="C:cytoplasm"/>
    <property type="evidence" value="ECO:0007669"/>
    <property type="project" value="UniProtKB-SubCell"/>
</dbReference>
<dbReference type="AlphaFoldDB" id="A0A068UJB0"/>
<feature type="domain" description="Ubiquitin-like" evidence="9">
    <location>
        <begin position="208"/>
        <end position="283"/>
    </location>
</feature>
<accession>A0A068UJB0</accession>
<evidence type="ECO:0000256" key="5">
    <source>
        <dbReference type="ARBA" id="ARBA00022499"/>
    </source>
</evidence>
<dbReference type="GO" id="GO:0003729">
    <property type="term" value="F:mRNA binding"/>
    <property type="evidence" value="ECO:0007669"/>
    <property type="project" value="UniProtKB-ARBA"/>
</dbReference>
<keyword evidence="6" id="KW-0677">Repeat</keyword>
<evidence type="ECO:0000256" key="8">
    <source>
        <dbReference type="ARBA" id="ARBA00023242"/>
    </source>
</evidence>
<organism evidence="10 11">
    <name type="scientific">Coffea canephora</name>
    <name type="common">Robusta coffee</name>
    <dbReference type="NCBI Taxonomy" id="49390"/>
    <lineage>
        <taxon>Eukaryota</taxon>
        <taxon>Viridiplantae</taxon>
        <taxon>Streptophyta</taxon>
        <taxon>Embryophyta</taxon>
        <taxon>Tracheophyta</taxon>
        <taxon>Spermatophyta</taxon>
        <taxon>Magnoliopsida</taxon>
        <taxon>eudicotyledons</taxon>
        <taxon>Gunneridae</taxon>
        <taxon>Pentapetalae</taxon>
        <taxon>asterids</taxon>
        <taxon>lamiids</taxon>
        <taxon>Gentianales</taxon>
        <taxon>Rubiaceae</taxon>
        <taxon>Ixoroideae</taxon>
        <taxon>Gardenieae complex</taxon>
        <taxon>Bertiereae - Coffeeae clade</taxon>
        <taxon>Coffeeae</taxon>
        <taxon>Coffea</taxon>
    </lineage>
</organism>
<dbReference type="CDD" id="cd01803">
    <property type="entry name" value="Ubl_ubiquitin"/>
    <property type="match status" value="6"/>
</dbReference>
<dbReference type="PhylomeDB" id="A0A068UJB0"/>